<evidence type="ECO:0000259" key="8">
    <source>
        <dbReference type="PROSITE" id="PS50928"/>
    </source>
</evidence>
<keyword evidence="2 7" id="KW-0813">Transport</keyword>
<dbReference type="PROSITE" id="PS50928">
    <property type="entry name" value="ABC_TM1"/>
    <property type="match status" value="1"/>
</dbReference>
<dbReference type="AlphaFoldDB" id="A0A1M7NZI3"/>
<dbReference type="RefSeq" id="WP_073015151.1">
    <property type="nucleotide sequence ID" value="NZ_FRBW01000005.1"/>
</dbReference>
<protein>
    <submittedName>
        <fullName evidence="9">Peptide/nickel transport system permease protein</fullName>
    </submittedName>
</protein>
<dbReference type="InterPro" id="IPR050366">
    <property type="entry name" value="BP-dependent_transpt_permease"/>
</dbReference>
<keyword evidence="6 7" id="KW-0472">Membrane</keyword>
<dbReference type="Pfam" id="PF00528">
    <property type="entry name" value="BPD_transp_1"/>
    <property type="match status" value="1"/>
</dbReference>
<feature type="transmembrane region" description="Helical" evidence="7">
    <location>
        <begin position="246"/>
        <end position="269"/>
    </location>
</feature>
<keyword evidence="4 7" id="KW-0812">Transmembrane</keyword>
<dbReference type="GO" id="GO:0005886">
    <property type="term" value="C:plasma membrane"/>
    <property type="evidence" value="ECO:0007669"/>
    <property type="project" value="UniProtKB-SubCell"/>
</dbReference>
<evidence type="ECO:0000256" key="6">
    <source>
        <dbReference type="ARBA" id="ARBA00023136"/>
    </source>
</evidence>
<evidence type="ECO:0000313" key="9">
    <source>
        <dbReference type="EMBL" id="SHN09075.1"/>
    </source>
</evidence>
<dbReference type="CDD" id="cd06261">
    <property type="entry name" value="TM_PBP2"/>
    <property type="match status" value="1"/>
</dbReference>
<dbReference type="OrthoDB" id="9766870at2"/>
<feature type="transmembrane region" description="Helical" evidence="7">
    <location>
        <begin position="21"/>
        <end position="41"/>
    </location>
</feature>
<feature type="domain" description="ABC transmembrane type-1" evidence="8">
    <location>
        <begin position="80"/>
        <end position="269"/>
    </location>
</feature>
<name>A0A1M7NZI3_9HYPH</name>
<dbReference type="InterPro" id="IPR025966">
    <property type="entry name" value="OppC_N"/>
</dbReference>
<dbReference type="InterPro" id="IPR000515">
    <property type="entry name" value="MetI-like"/>
</dbReference>
<reference evidence="9 10" key="1">
    <citation type="submission" date="2016-11" db="EMBL/GenBank/DDBJ databases">
        <authorList>
            <person name="Jaros S."/>
            <person name="Januszkiewicz K."/>
            <person name="Wedrychowicz H."/>
        </authorList>
    </citation>
    <scope>NUCLEOTIDE SEQUENCE [LARGE SCALE GENOMIC DNA]</scope>
    <source>
        <strain evidence="9 10">DSM 22153</strain>
    </source>
</reference>
<evidence type="ECO:0000256" key="2">
    <source>
        <dbReference type="ARBA" id="ARBA00022448"/>
    </source>
</evidence>
<dbReference type="GO" id="GO:0055085">
    <property type="term" value="P:transmembrane transport"/>
    <property type="evidence" value="ECO:0007669"/>
    <property type="project" value="InterPro"/>
</dbReference>
<dbReference type="Proteomes" id="UP000186002">
    <property type="component" value="Unassembled WGS sequence"/>
</dbReference>
<dbReference type="EMBL" id="FRBW01000005">
    <property type="protein sequence ID" value="SHN09075.1"/>
    <property type="molecule type" value="Genomic_DNA"/>
</dbReference>
<keyword evidence="10" id="KW-1185">Reference proteome</keyword>
<evidence type="ECO:0000256" key="7">
    <source>
        <dbReference type="RuleBase" id="RU363032"/>
    </source>
</evidence>
<evidence type="ECO:0000256" key="3">
    <source>
        <dbReference type="ARBA" id="ARBA00022475"/>
    </source>
</evidence>
<dbReference type="InterPro" id="IPR035906">
    <property type="entry name" value="MetI-like_sf"/>
</dbReference>
<comment type="similarity">
    <text evidence="7">Belongs to the binding-protein-dependent transport system permease family.</text>
</comment>
<dbReference type="Pfam" id="PF12911">
    <property type="entry name" value="OppC_N"/>
    <property type="match status" value="1"/>
</dbReference>
<keyword evidence="3" id="KW-1003">Cell membrane</keyword>
<evidence type="ECO:0000313" key="10">
    <source>
        <dbReference type="Proteomes" id="UP000186002"/>
    </source>
</evidence>
<dbReference type="PANTHER" id="PTHR43386:SF25">
    <property type="entry name" value="PEPTIDE ABC TRANSPORTER PERMEASE PROTEIN"/>
    <property type="match status" value="1"/>
</dbReference>
<feature type="transmembrane region" description="Helical" evidence="7">
    <location>
        <begin position="205"/>
        <end position="226"/>
    </location>
</feature>
<sequence length="281" mass="30309">MTSASIKPRRKVRFRVKPLAAICLLVVLFWVIVALFAPFFLRYPVGDLVSYDYFGPMSADYWLGTDYLGRDIYSRLVMGARYTIGIAFAGLILAGTIGVVLGLLAAAFGGLFDTLLSRAIDTFVGIPNLLLALVIIAGGGSSIPVLIGAITAIFFPGCYRFTRSMAVNVNALDFISAARARGEGHFYIMIHEILPNIVGPILADLGLRFVHIVLLLSGLSFLGLGVQPPYADWGAMVRENIIGISYGAPAVIIPCLALASLALALNLLIDNLPQRIRDHLE</sequence>
<keyword evidence="5 7" id="KW-1133">Transmembrane helix</keyword>
<dbReference type="Gene3D" id="1.10.3720.10">
    <property type="entry name" value="MetI-like"/>
    <property type="match status" value="1"/>
</dbReference>
<evidence type="ECO:0000256" key="5">
    <source>
        <dbReference type="ARBA" id="ARBA00022989"/>
    </source>
</evidence>
<gene>
    <name evidence="9" type="ORF">SAMN05444272_4045</name>
</gene>
<feature type="transmembrane region" description="Helical" evidence="7">
    <location>
        <begin position="82"/>
        <end position="109"/>
    </location>
</feature>
<comment type="subcellular location">
    <subcellularLocation>
        <location evidence="1 7">Cell membrane</location>
        <topology evidence="1 7">Multi-pass membrane protein</topology>
    </subcellularLocation>
</comment>
<dbReference type="SUPFAM" id="SSF161098">
    <property type="entry name" value="MetI-like"/>
    <property type="match status" value="1"/>
</dbReference>
<proteinExistence type="inferred from homology"/>
<evidence type="ECO:0000256" key="4">
    <source>
        <dbReference type="ARBA" id="ARBA00022692"/>
    </source>
</evidence>
<accession>A0A1M7NZI3</accession>
<evidence type="ECO:0000256" key="1">
    <source>
        <dbReference type="ARBA" id="ARBA00004651"/>
    </source>
</evidence>
<organism evidence="9 10">
    <name type="scientific">Roseibium suaedae</name>
    <dbReference type="NCBI Taxonomy" id="735517"/>
    <lineage>
        <taxon>Bacteria</taxon>
        <taxon>Pseudomonadati</taxon>
        <taxon>Pseudomonadota</taxon>
        <taxon>Alphaproteobacteria</taxon>
        <taxon>Hyphomicrobiales</taxon>
        <taxon>Stappiaceae</taxon>
        <taxon>Roseibium</taxon>
    </lineage>
</organism>
<feature type="transmembrane region" description="Helical" evidence="7">
    <location>
        <begin position="129"/>
        <end position="155"/>
    </location>
</feature>
<dbReference type="STRING" id="735517.SAMN05444272_4045"/>
<dbReference type="PANTHER" id="PTHR43386">
    <property type="entry name" value="OLIGOPEPTIDE TRANSPORT SYSTEM PERMEASE PROTEIN APPC"/>
    <property type="match status" value="1"/>
</dbReference>